<dbReference type="Proteomes" id="UP000694383">
    <property type="component" value="Unplaced"/>
</dbReference>
<dbReference type="Gene3D" id="3.40.50.1220">
    <property type="entry name" value="TPP-binding domain"/>
    <property type="match status" value="1"/>
</dbReference>
<keyword evidence="2" id="KW-0479">Metal-binding</keyword>
<dbReference type="SUPFAM" id="SSF52467">
    <property type="entry name" value="DHS-like NAD/FAD-binding domain"/>
    <property type="match status" value="2"/>
</dbReference>
<evidence type="ECO:0000256" key="4">
    <source>
        <dbReference type="SAM" id="MobiDB-lite"/>
    </source>
</evidence>
<organism evidence="5 6">
    <name type="scientific">Oryzias sinensis</name>
    <name type="common">Chinese medaka</name>
    <dbReference type="NCBI Taxonomy" id="183150"/>
    <lineage>
        <taxon>Eukaryota</taxon>
        <taxon>Metazoa</taxon>
        <taxon>Chordata</taxon>
        <taxon>Craniata</taxon>
        <taxon>Vertebrata</taxon>
        <taxon>Euteleostomi</taxon>
        <taxon>Actinopterygii</taxon>
        <taxon>Neopterygii</taxon>
        <taxon>Teleostei</taxon>
        <taxon>Neoteleostei</taxon>
        <taxon>Acanthomorphata</taxon>
        <taxon>Ovalentaria</taxon>
        <taxon>Atherinomorphae</taxon>
        <taxon>Beloniformes</taxon>
        <taxon>Adrianichthyidae</taxon>
        <taxon>Oryziinae</taxon>
        <taxon>Oryzias</taxon>
    </lineage>
</organism>
<feature type="region of interest" description="Disordered" evidence="4">
    <location>
        <begin position="217"/>
        <end position="241"/>
    </location>
</feature>
<evidence type="ECO:0000313" key="5">
    <source>
        <dbReference type="Ensembl" id="ENSOSIP00000051726.1"/>
    </source>
</evidence>
<dbReference type="GO" id="GO:0005634">
    <property type="term" value="C:nucleus"/>
    <property type="evidence" value="ECO:0007669"/>
    <property type="project" value="TreeGrafter"/>
</dbReference>
<dbReference type="PANTHER" id="PTHR11085:SF12">
    <property type="entry name" value="NAD-DEPENDENT PROTEIN DEACYLASE SIRTUIN-6"/>
    <property type="match status" value="1"/>
</dbReference>
<evidence type="ECO:0000313" key="6">
    <source>
        <dbReference type="Proteomes" id="UP000694383"/>
    </source>
</evidence>
<evidence type="ECO:0000256" key="1">
    <source>
        <dbReference type="ARBA" id="ARBA00012928"/>
    </source>
</evidence>
<dbReference type="Ensembl" id="ENSOSIT00000054308.1">
    <property type="protein sequence ID" value="ENSOSIP00000051726.1"/>
    <property type="gene ID" value="ENSOSIG00000023943.1"/>
</dbReference>
<dbReference type="AlphaFoldDB" id="A0A8C8A1G2"/>
<name>A0A8C8A1G2_9TELE</name>
<keyword evidence="6" id="KW-1185">Reference proteome</keyword>
<dbReference type="GO" id="GO:0070403">
    <property type="term" value="F:NAD+ binding"/>
    <property type="evidence" value="ECO:0007669"/>
    <property type="project" value="TreeGrafter"/>
</dbReference>
<dbReference type="GO" id="GO:0046969">
    <property type="term" value="F:histone H3K9 deacetylase activity, NAD-dependent"/>
    <property type="evidence" value="ECO:0007669"/>
    <property type="project" value="TreeGrafter"/>
</dbReference>
<proteinExistence type="predicted"/>
<protein>
    <recommendedName>
        <fullName evidence="1">protein acetyllysine N-acetyltransferase</fullName>
        <ecNumber evidence="1">2.3.1.286</ecNumber>
    </recommendedName>
</protein>
<reference evidence="5" key="2">
    <citation type="submission" date="2025-09" db="UniProtKB">
        <authorList>
            <consortium name="Ensembl"/>
        </authorList>
    </citation>
    <scope>IDENTIFICATION</scope>
</reference>
<dbReference type="InterPro" id="IPR050134">
    <property type="entry name" value="NAD-dep_sirtuin_deacylases"/>
</dbReference>
<evidence type="ECO:0000256" key="3">
    <source>
        <dbReference type="ARBA" id="ARBA00022833"/>
    </source>
</evidence>
<dbReference type="GO" id="GO:0000122">
    <property type="term" value="P:negative regulation of transcription by RNA polymerase II"/>
    <property type="evidence" value="ECO:0007669"/>
    <property type="project" value="TreeGrafter"/>
</dbReference>
<dbReference type="GeneTree" id="ENSGT00940000160088"/>
<dbReference type="GO" id="GO:0003714">
    <property type="term" value="F:transcription corepressor activity"/>
    <property type="evidence" value="ECO:0007669"/>
    <property type="project" value="TreeGrafter"/>
</dbReference>
<sequence length="241" mass="26588">MSVNYAAGLSPYADKGVCGLPEKFDSPEELKEKVQTLAELVKESQYLVVHTGAGISTSAGIPDFSLNISSSAFCLSQSLRQHGCSHHSLLHLSFDPWCSPTSTLNSSVRPTAHLTTVLQLSCPAQYQPTSLPLPQTTIYFTNVILFLLQDKQAHLRIHGYVDEVMKQLMEQLGLDIPKWEGPVVHESSEVLPDIKPPHCISAEGKVKKEEIKIERKREATQLTGEEDVKEEADPVPADLVF</sequence>
<accession>A0A8C8A1G2</accession>
<reference evidence="5" key="1">
    <citation type="submission" date="2025-08" db="UniProtKB">
        <authorList>
            <consortium name="Ensembl"/>
        </authorList>
    </citation>
    <scope>IDENTIFICATION</scope>
</reference>
<keyword evidence="3" id="KW-0862">Zinc</keyword>
<dbReference type="EC" id="2.3.1.286" evidence="1"/>
<evidence type="ECO:0000256" key="2">
    <source>
        <dbReference type="ARBA" id="ARBA00022723"/>
    </source>
</evidence>
<dbReference type="GO" id="GO:0046872">
    <property type="term" value="F:metal ion binding"/>
    <property type="evidence" value="ECO:0007669"/>
    <property type="project" value="UniProtKB-KW"/>
</dbReference>
<dbReference type="InterPro" id="IPR029035">
    <property type="entry name" value="DHS-like_NAD/FAD-binding_dom"/>
</dbReference>
<dbReference type="PANTHER" id="PTHR11085">
    <property type="entry name" value="NAD-DEPENDENT PROTEIN DEACYLASE SIRTUIN-5, MITOCHONDRIAL-RELATED"/>
    <property type="match status" value="1"/>
</dbReference>